<reference evidence="1 2" key="1">
    <citation type="submission" date="2013-11" db="EMBL/GenBank/DDBJ databases">
        <title>Metagenomic analysis of a methanogenic consortium involved in long chain n-alkane degradation.</title>
        <authorList>
            <person name="Davidova I.A."/>
            <person name="Callaghan A.V."/>
            <person name="Wawrik B."/>
            <person name="Pruitt S."/>
            <person name="Marks C."/>
            <person name="Duncan K.E."/>
            <person name="Suflita J.M."/>
        </authorList>
    </citation>
    <scope>NUCLEOTIDE SEQUENCE [LARGE SCALE GENOMIC DNA]</scope>
    <source>
        <strain evidence="1 2">SPR</strain>
    </source>
</reference>
<name>A0A0D2JWK8_9BACT</name>
<dbReference type="AlphaFoldDB" id="A0A0D2JWK8"/>
<evidence type="ECO:0000313" key="1">
    <source>
        <dbReference type="EMBL" id="KIX13955.1"/>
    </source>
</evidence>
<evidence type="ECO:0000313" key="2">
    <source>
        <dbReference type="Proteomes" id="UP000032233"/>
    </source>
</evidence>
<proteinExistence type="predicted"/>
<gene>
    <name evidence="1" type="ORF">X474_12530</name>
</gene>
<protein>
    <submittedName>
        <fullName evidence="1">Uncharacterized protein</fullName>
    </submittedName>
</protein>
<accession>A0A0D2JWK8</accession>
<organism evidence="1 2">
    <name type="scientific">Dethiosulfatarculus sandiegensis</name>
    <dbReference type="NCBI Taxonomy" id="1429043"/>
    <lineage>
        <taxon>Bacteria</taxon>
        <taxon>Pseudomonadati</taxon>
        <taxon>Thermodesulfobacteriota</taxon>
        <taxon>Desulfarculia</taxon>
        <taxon>Desulfarculales</taxon>
        <taxon>Desulfarculaceae</taxon>
        <taxon>Dethiosulfatarculus</taxon>
    </lineage>
</organism>
<keyword evidence="2" id="KW-1185">Reference proteome</keyword>
<dbReference type="InParanoid" id="A0A0D2JWK8"/>
<dbReference type="EMBL" id="AZAC01000014">
    <property type="protein sequence ID" value="KIX13955.1"/>
    <property type="molecule type" value="Genomic_DNA"/>
</dbReference>
<comment type="caution">
    <text evidence="1">The sequence shown here is derived from an EMBL/GenBank/DDBJ whole genome shotgun (WGS) entry which is preliminary data.</text>
</comment>
<sequence>MGRGRGDQNRLRAKSFFDSGPVISGPGFFLYAF</sequence>
<dbReference type="Proteomes" id="UP000032233">
    <property type="component" value="Unassembled WGS sequence"/>
</dbReference>